<dbReference type="InterPro" id="IPR006674">
    <property type="entry name" value="HD_domain"/>
</dbReference>
<sequence length="326" mass="36599">MVNDLFILSSANMGQSRNGPYWNVSFKDCTGTVNGKIWSPKSNEYPSLEAGTIARVHAVVESYRDSLQLKVEHLEFILDNNGINLADFLPASKIPPEDMLEALEDMITETMAHKPWKKLCRKVLRNETVRERLLTAPGAKTVHHAYVGGLLEHTLSVAKTCMSICNNYPELDRQTLLAGAIFHDLGKAWELSGGLANDYTDEGRLLGHIQIGQEKLQPFLAKAKDLDPGLKLHLNHLITSHHGEHEFGSPVRPKTPEAFVLHHADNLDAKMNMIEAAYEDMDQTGATWSPFLRFMDRNIFRPTPTPDATRKNRNKTENQCLLPLKA</sequence>
<dbReference type="Gene3D" id="1.10.3210.10">
    <property type="entry name" value="Hypothetical protein af1432"/>
    <property type="match status" value="1"/>
</dbReference>
<dbReference type="SUPFAM" id="SSF109604">
    <property type="entry name" value="HD-domain/PDEase-like"/>
    <property type="match status" value="1"/>
</dbReference>
<dbReference type="PROSITE" id="PS51831">
    <property type="entry name" value="HD"/>
    <property type="match status" value="1"/>
</dbReference>
<gene>
    <name evidence="4" type="ORF">F8A88_12005</name>
</gene>
<dbReference type="OrthoDB" id="9778453at2"/>
<dbReference type="EMBL" id="WAIE01000005">
    <property type="protein sequence ID" value="KAB1441246.1"/>
    <property type="molecule type" value="Genomic_DNA"/>
</dbReference>
<evidence type="ECO:0000313" key="4">
    <source>
        <dbReference type="EMBL" id="KAB1441246.1"/>
    </source>
</evidence>
<dbReference type="InterPro" id="IPR050798">
    <property type="entry name" value="YhaM_exoribonuc/phosphodiest"/>
</dbReference>
<dbReference type="Pfam" id="PF01966">
    <property type="entry name" value="HD"/>
    <property type="match status" value="1"/>
</dbReference>
<dbReference type="PANTHER" id="PTHR37294:SF1">
    <property type="entry name" value="3'-5' EXORIBONUCLEASE YHAM"/>
    <property type="match status" value="1"/>
</dbReference>
<dbReference type="SMART" id="SM00471">
    <property type="entry name" value="HDc"/>
    <property type="match status" value="1"/>
</dbReference>
<dbReference type="Proteomes" id="UP000438699">
    <property type="component" value="Unassembled WGS sequence"/>
</dbReference>
<proteinExistence type="predicted"/>
<feature type="region of interest" description="Disordered" evidence="2">
    <location>
        <begin position="302"/>
        <end position="326"/>
    </location>
</feature>
<evidence type="ECO:0000313" key="5">
    <source>
        <dbReference type="Proteomes" id="UP000438699"/>
    </source>
</evidence>
<evidence type="ECO:0000256" key="1">
    <source>
        <dbReference type="ARBA" id="ARBA00022801"/>
    </source>
</evidence>
<name>A0A6N6N2K8_9BACT</name>
<dbReference type="AlphaFoldDB" id="A0A6N6N2K8"/>
<comment type="caution">
    <text evidence="4">The sequence shown here is derived from an EMBL/GenBank/DDBJ whole genome shotgun (WGS) entry which is preliminary data.</text>
</comment>
<protein>
    <submittedName>
        <fullName evidence="4">HD domain-containing protein</fullName>
    </submittedName>
</protein>
<dbReference type="InterPro" id="IPR006675">
    <property type="entry name" value="HDIG_dom"/>
</dbReference>
<reference evidence="4 5" key="1">
    <citation type="journal article" date="2017" name="Int. J. Syst. Evol. Microbiol.">
        <title>Desulfovibrio senegalensis sp. nov., a mesophilic sulfate reducer isolated from marine sediment.</title>
        <authorList>
            <person name="Thioye A."/>
            <person name="Gam Z.B.A."/>
            <person name="Mbengue M."/>
            <person name="Cayol J.L."/>
            <person name="Joseph-Bartoli M."/>
            <person name="Toure-Kane C."/>
            <person name="Labat M."/>
        </authorList>
    </citation>
    <scope>NUCLEOTIDE SEQUENCE [LARGE SCALE GENOMIC DNA]</scope>
    <source>
        <strain evidence="4 5">DSM 101509</strain>
    </source>
</reference>
<accession>A0A6N6N2K8</accession>
<organism evidence="4 5">
    <name type="scientific">Pseudodesulfovibrio senegalensis</name>
    <dbReference type="NCBI Taxonomy" id="1721087"/>
    <lineage>
        <taxon>Bacteria</taxon>
        <taxon>Pseudomonadati</taxon>
        <taxon>Thermodesulfobacteriota</taxon>
        <taxon>Desulfovibrionia</taxon>
        <taxon>Desulfovibrionales</taxon>
        <taxon>Desulfovibrionaceae</taxon>
    </lineage>
</organism>
<dbReference type="PANTHER" id="PTHR37294">
    <property type="entry name" value="3'-5' EXORIBONUCLEASE YHAM"/>
    <property type="match status" value="1"/>
</dbReference>
<dbReference type="CDD" id="cd04492">
    <property type="entry name" value="YhaM_OBF_like"/>
    <property type="match status" value="1"/>
</dbReference>
<dbReference type="GO" id="GO:0016787">
    <property type="term" value="F:hydrolase activity"/>
    <property type="evidence" value="ECO:0007669"/>
    <property type="project" value="UniProtKB-KW"/>
</dbReference>
<dbReference type="NCBIfam" id="TIGR00277">
    <property type="entry name" value="HDIG"/>
    <property type="match status" value="1"/>
</dbReference>
<dbReference type="CDD" id="cd00077">
    <property type="entry name" value="HDc"/>
    <property type="match status" value="1"/>
</dbReference>
<evidence type="ECO:0000256" key="2">
    <source>
        <dbReference type="SAM" id="MobiDB-lite"/>
    </source>
</evidence>
<evidence type="ECO:0000259" key="3">
    <source>
        <dbReference type="PROSITE" id="PS51831"/>
    </source>
</evidence>
<feature type="domain" description="HD" evidence="3">
    <location>
        <begin position="150"/>
        <end position="270"/>
    </location>
</feature>
<keyword evidence="5" id="KW-1185">Reference proteome</keyword>
<keyword evidence="1" id="KW-0378">Hydrolase</keyword>
<dbReference type="GO" id="GO:0031125">
    <property type="term" value="P:rRNA 3'-end processing"/>
    <property type="evidence" value="ECO:0007669"/>
    <property type="project" value="TreeGrafter"/>
</dbReference>
<dbReference type="InterPro" id="IPR003607">
    <property type="entry name" value="HD/PDEase_dom"/>
</dbReference>